<evidence type="ECO:0000313" key="2">
    <source>
        <dbReference type="Proteomes" id="UP001155483"/>
    </source>
</evidence>
<proteinExistence type="predicted"/>
<organism evidence="1 2">
    <name type="scientific">Paraflavisolibacter caeni</name>
    <dbReference type="NCBI Taxonomy" id="2982496"/>
    <lineage>
        <taxon>Bacteria</taxon>
        <taxon>Pseudomonadati</taxon>
        <taxon>Bacteroidota</taxon>
        <taxon>Chitinophagia</taxon>
        <taxon>Chitinophagales</taxon>
        <taxon>Chitinophagaceae</taxon>
        <taxon>Paraflavisolibacter</taxon>
    </lineage>
</organism>
<evidence type="ECO:0000313" key="1">
    <source>
        <dbReference type="EMBL" id="MCU7549856.1"/>
    </source>
</evidence>
<dbReference type="Proteomes" id="UP001155483">
    <property type="component" value="Unassembled WGS sequence"/>
</dbReference>
<sequence length="630" mass="69303">MSYLNTLRFHFAGDFFSNPSTVNNDPAHYENALFDRSTLWKRQDATGMNGWWNPEGAHAFRFQNVKTTAAFHTDGTPVQPASDAVLSLNVESRIRNSAKMVDLDPDQQLVSMIFGLRISLTNDDGDELLAGIMDPAPFTEIWQRGNTGAGDERASAAYQSTVNVTSWGDLSSSLFLQQLKAASSDVLSIKFNVDGYVMSFDSPRFATGRVVGSIGTASAAEPKHFIAGRHFETAARPNDIIFPGFRPVNGINYCVGIHDITRNKFRLDLGNALPVTPSKGPINTAILGQLFLGCKMADGTVKEIDEIPYAGGNWYETSAGIVEVPANRTLTANENSLINSSVVCILSQTAEGKKIITEEANGSAYVRADMFVARMNPGDATEIKFFATQFGKPLPKARISFAFSIPRHIVVADFPSGGLNFPSSIQTDAAGLATLRLQAIDPGNARIYYTETFPREHIDGQVYRINYGLIGRRTPNISDFLSVLVWNTFTPDNPITWHGSMKDVMTQFGDMYPIMANDQNISLDLADYEQISQQRLKILHVVKLTVEDPMYMPVTRDLSRTRQEALIKWLENVGADGKPLLGTPPVVPHYIATNIPLTHFSPASDPGSKTIFGEKMQKNSVNKINLESND</sequence>
<reference evidence="1" key="1">
    <citation type="submission" date="2022-09" db="EMBL/GenBank/DDBJ databases">
        <authorList>
            <person name="Yuan C."/>
            <person name="Ke Z."/>
        </authorList>
    </citation>
    <scope>NUCLEOTIDE SEQUENCE</scope>
    <source>
        <strain evidence="1">LB-8</strain>
    </source>
</reference>
<gene>
    <name evidence="1" type="ORF">OCK74_12060</name>
</gene>
<protein>
    <submittedName>
        <fullName evidence="1">Uncharacterized protein</fullName>
    </submittedName>
</protein>
<reference evidence="1" key="2">
    <citation type="submission" date="2023-04" db="EMBL/GenBank/DDBJ databases">
        <title>Paracnuella aquatica gen. nov., sp. nov., a member of the family Chitinophagaceae isolated from a hot spring.</title>
        <authorList>
            <person name="Wang C."/>
        </authorList>
    </citation>
    <scope>NUCLEOTIDE SEQUENCE</scope>
    <source>
        <strain evidence="1">LB-8</strain>
    </source>
</reference>
<keyword evidence="2" id="KW-1185">Reference proteome</keyword>
<name>A0A9X2XWB6_9BACT</name>
<comment type="caution">
    <text evidence="1">The sequence shown here is derived from an EMBL/GenBank/DDBJ whole genome shotgun (WGS) entry which is preliminary data.</text>
</comment>
<accession>A0A9X2XWB6</accession>
<dbReference type="RefSeq" id="WP_279297297.1">
    <property type="nucleotide sequence ID" value="NZ_JAOTIF010000008.1"/>
</dbReference>
<dbReference type="EMBL" id="JAOTIF010000008">
    <property type="protein sequence ID" value="MCU7549856.1"/>
    <property type="molecule type" value="Genomic_DNA"/>
</dbReference>
<dbReference type="AlphaFoldDB" id="A0A9X2XWB6"/>